<evidence type="ECO:0000313" key="1">
    <source>
        <dbReference type="EMBL" id="RWR74724.1"/>
    </source>
</evidence>
<name>A0A3S4NAN0_9MAGN</name>
<gene>
    <name evidence="1" type="ORF">CKAN_00306700</name>
</gene>
<evidence type="ECO:0000313" key="2">
    <source>
        <dbReference type="Proteomes" id="UP000283530"/>
    </source>
</evidence>
<dbReference type="PANTHER" id="PTHR33463:SF209">
    <property type="entry name" value="DISEASE RESISTANCE PROTEIN RPS2-LIKE"/>
    <property type="match status" value="1"/>
</dbReference>
<dbReference type="EMBL" id="QPKB01000001">
    <property type="protein sequence ID" value="RWR74724.1"/>
    <property type="molecule type" value="Genomic_DNA"/>
</dbReference>
<comment type="caution">
    <text evidence="1">The sequence shown here is derived from an EMBL/GenBank/DDBJ whole genome shotgun (WGS) entry which is preliminary data.</text>
</comment>
<sequence length="224" mass="25830">MVFIHYRNVIYAIAYVYKLSSSFLAGMDMIIGPVLEIVKLAWGPIGRRIGYIKNLEKNMKELDKHDLFAARDDMLNKINSSKPKEVCNKWLENVKQIEDEVNVIREEFKEDKKCLIGWCPNIYSRMKLGKRVEDIVKEMTDQRKKRLEFHGEELPDAPDAPLEKVLLQNVEVNSSTAAELTLQKLLGFINDVKIRKIGIYGMGGMGKTTVMKLLKQSTWRVPEI</sequence>
<dbReference type="SUPFAM" id="SSF52540">
    <property type="entry name" value="P-loop containing nucleoside triphosphate hydrolases"/>
    <property type="match status" value="1"/>
</dbReference>
<organism evidence="1 2">
    <name type="scientific">Cinnamomum micranthum f. kanehirae</name>
    <dbReference type="NCBI Taxonomy" id="337451"/>
    <lineage>
        <taxon>Eukaryota</taxon>
        <taxon>Viridiplantae</taxon>
        <taxon>Streptophyta</taxon>
        <taxon>Embryophyta</taxon>
        <taxon>Tracheophyta</taxon>
        <taxon>Spermatophyta</taxon>
        <taxon>Magnoliopsida</taxon>
        <taxon>Magnoliidae</taxon>
        <taxon>Laurales</taxon>
        <taxon>Lauraceae</taxon>
        <taxon>Cinnamomum</taxon>
    </lineage>
</organism>
<dbReference type="Proteomes" id="UP000283530">
    <property type="component" value="Unassembled WGS sequence"/>
</dbReference>
<dbReference type="OrthoDB" id="664960at2759"/>
<dbReference type="Gene3D" id="3.40.50.300">
    <property type="entry name" value="P-loop containing nucleotide triphosphate hydrolases"/>
    <property type="match status" value="1"/>
</dbReference>
<dbReference type="AlphaFoldDB" id="A0A3S4NAN0"/>
<dbReference type="PANTHER" id="PTHR33463">
    <property type="entry name" value="NB-ARC DOMAIN-CONTAINING PROTEIN-RELATED"/>
    <property type="match status" value="1"/>
</dbReference>
<keyword evidence="2" id="KW-1185">Reference proteome</keyword>
<proteinExistence type="predicted"/>
<reference evidence="1 2" key="1">
    <citation type="journal article" date="2019" name="Nat. Plants">
        <title>Stout camphor tree genome fills gaps in understanding of flowering plant genome evolution.</title>
        <authorList>
            <person name="Chaw S.M."/>
            <person name="Liu Y.C."/>
            <person name="Wu Y.W."/>
            <person name="Wang H.Y."/>
            <person name="Lin C.I."/>
            <person name="Wu C.S."/>
            <person name="Ke H.M."/>
            <person name="Chang L.Y."/>
            <person name="Hsu C.Y."/>
            <person name="Yang H.T."/>
            <person name="Sudianto E."/>
            <person name="Hsu M.H."/>
            <person name="Wu K.P."/>
            <person name="Wang L.N."/>
            <person name="Leebens-Mack J.H."/>
            <person name="Tsai I.J."/>
        </authorList>
    </citation>
    <scope>NUCLEOTIDE SEQUENCE [LARGE SCALE GENOMIC DNA]</scope>
    <source>
        <strain evidence="2">cv. Chaw 1501</strain>
        <tissue evidence="1">Young leaves</tissue>
    </source>
</reference>
<protein>
    <submittedName>
        <fullName evidence="1">Putative disease resistance protein isoform X2</fullName>
    </submittedName>
</protein>
<dbReference type="InterPro" id="IPR050905">
    <property type="entry name" value="Plant_NBS-LRR"/>
</dbReference>
<accession>A0A3S4NAN0</accession>
<dbReference type="InterPro" id="IPR027417">
    <property type="entry name" value="P-loop_NTPase"/>
</dbReference>